<organism evidence="1 2">
    <name type="scientific">Klebsiella pneumoniae</name>
    <dbReference type="NCBI Taxonomy" id="573"/>
    <lineage>
        <taxon>Bacteria</taxon>
        <taxon>Pseudomonadati</taxon>
        <taxon>Pseudomonadota</taxon>
        <taxon>Gammaproteobacteria</taxon>
        <taxon>Enterobacterales</taxon>
        <taxon>Enterobacteriaceae</taxon>
        <taxon>Klebsiella/Raoultella group</taxon>
        <taxon>Klebsiella</taxon>
        <taxon>Klebsiella pneumoniae complex</taxon>
    </lineage>
</organism>
<proteinExistence type="predicted"/>
<dbReference type="AlphaFoldDB" id="A0A378BBX6"/>
<dbReference type="EMBL" id="UGMN01000004">
    <property type="protein sequence ID" value="STV35115.1"/>
    <property type="molecule type" value="Genomic_DNA"/>
</dbReference>
<sequence length="42" mass="4741">MLVRTFQIHIGGVTGEFRTHVNYGEWVDPESNQTSRVSGTFS</sequence>
<evidence type="ECO:0000313" key="1">
    <source>
        <dbReference type="EMBL" id="STV35115.1"/>
    </source>
</evidence>
<gene>
    <name evidence="1" type="ORF">NCTC5053_04214</name>
</gene>
<reference evidence="1 2" key="1">
    <citation type="submission" date="2018-06" db="EMBL/GenBank/DDBJ databases">
        <authorList>
            <consortium name="Pathogen Informatics"/>
            <person name="Doyle S."/>
        </authorList>
    </citation>
    <scope>NUCLEOTIDE SEQUENCE [LARGE SCALE GENOMIC DNA]</scope>
    <source>
        <strain evidence="1 2">NCTC5053</strain>
    </source>
</reference>
<dbReference type="Proteomes" id="UP000254387">
    <property type="component" value="Unassembled WGS sequence"/>
</dbReference>
<protein>
    <submittedName>
        <fullName evidence="1">Uncharacterized protein</fullName>
    </submittedName>
</protein>
<name>A0A378BBX6_KLEPN</name>
<evidence type="ECO:0000313" key="2">
    <source>
        <dbReference type="Proteomes" id="UP000254387"/>
    </source>
</evidence>
<accession>A0A378BBX6</accession>